<evidence type="ECO:0000313" key="3">
    <source>
        <dbReference type="Proteomes" id="UP000015102"/>
    </source>
</evidence>
<reference evidence="2" key="2">
    <citation type="submission" date="2015-06" db="UniProtKB">
        <authorList>
            <consortium name="EnsemblMetazoa"/>
        </authorList>
    </citation>
    <scope>IDENTIFICATION</scope>
</reference>
<dbReference type="AlphaFoldDB" id="T1GSI5"/>
<accession>T1GSI5</accession>
<dbReference type="HOGENOM" id="CLU_1559150_0_0_1"/>
<evidence type="ECO:0000256" key="1">
    <source>
        <dbReference type="SAM" id="SignalP"/>
    </source>
</evidence>
<keyword evidence="1" id="KW-0732">Signal</keyword>
<name>T1GSI5_MEGSC</name>
<dbReference type="EMBL" id="CAQQ02078398">
    <property type="status" value="NOT_ANNOTATED_CDS"/>
    <property type="molecule type" value="Genomic_DNA"/>
</dbReference>
<organism evidence="2 3">
    <name type="scientific">Megaselia scalaris</name>
    <name type="common">Humpbacked fly</name>
    <name type="synonym">Phora scalaris</name>
    <dbReference type="NCBI Taxonomy" id="36166"/>
    <lineage>
        <taxon>Eukaryota</taxon>
        <taxon>Metazoa</taxon>
        <taxon>Ecdysozoa</taxon>
        <taxon>Arthropoda</taxon>
        <taxon>Hexapoda</taxon>
        <taxon>Insecta</taxon>
        <taxon>Pterygota</taxon>
        <taxon>Neoptera</taxon>
        <taxon>Endopterygota</taxon>
        <taxon>Diptera</taxon>
        <taxon>Brachycera</taxon>
        <taxon>Muscomorpha</taxon>
        <taxon>Platypezoidea</taxon>
        <taxon>Phoridae</taxon>
        <taxon>Megaseliini</taxon>
        <taxon>Megaselia</taxon>
    </lineage>
</organism>
<feature type="signal peptide" evidence="1">
    <location>
        <begin position="1"/>
        <end position="20"/>
    </location>
</feature>
<evidence type="ECO:0000313" key="2">
    <source>
        <dbReference type="EnsemblMetazoa" id="MESCA006645-PA"/>
    </source>
</evidence>
<feature type="chain" id="PRO_5004577666" evidence="1">
    <location>
        <begin position="21"/>
        <end position="172"/>
    </location>
</feature>
<sequence length="172" mass="18600">MNRASSKFTVIFLVIAATTALPTNNGYTYTEGVSGSLDTSASVGVNYVQPSVNYVQPAVNYVQQPSVNYVQTQTKYVQPQTSYVQTQSSNYVQPQLATVTTGSNYVQPQVATVTTNYVQPQVSTVTTGSRYVQTGSQVVNESPSVLISASSVGVPYVKSNENQYVEQNLNEE</sequence>
<protein>
    <submittedName>
        <fullName evidence="2">Uncharacterized protein</fullName>
    </submittedName>
</protein>
<dbReference type="Proteomes" id="UP000015102">
    <property type="component" value="Unassembled WGS sequence"/>
</dbReference>
<proteinExistence type="predicted"/>
<keyword evidence="3" id="KW-1185">Reference proteome</keyword>
<dbReference type="EnsemblMetazoa" id="MESCA006645-RA">
    <property type="protein sequence ID" value="MESCA006645-PA"/>
    <property type="gene ID" value="MESCA006645"/>
</dbReference>
<reference evidence="3" key="1">
    <citation type="submission" date="2013-02" db="EMBL/GenBank/DDBJ databases">
        <authorList>
            <person name="Hughes D."/>
        </authorList>
    </citation>
    <scope>NUCLEOTIDE SEQUENCE</scope>
    <source>
        <strain>Durham</strain>
        <strain evidence="3">NC isolate 2 -- Noor lab</strain>
    </source>
</reference>